<dbReference type="SUPFAM" id="SSF55797">
    <property type="entry name" value="PR-1-like"/>
    <property type="match status" value="1"/>
</dbReference>
<name>A0AAD5R3B9_PARTN</name>
<dbReference type="EMBL" id="JAHQIW010006329">
    <property type="protein sequence ID" value="KAJ1368833.1"/>
    <property type="molecule type" value="Genomic_DNA"/>
</dbReference>
<gene>
    <name evidence="1" type="ORF">KIN20_030172</name>
</gene>
<evidence type="ECO:0000313" key="2">
    <source>
        <dbReference type="Proteomes" id="UP001196413"/>
    </source>
</evidence>
<keyword evidence="2" id="KW-1185">Reference proteome</keyword>
<dbReference type="Proteomes" id="UP001196413">
    <property type="component" value="Unassembled WGS sequence"/>
</dbReference>
<accession>A0AAD5R3B9</accession>
<comment type="caution">
    <text evidence="1">The sequence shown here is derived from an EMBL/GenBank/DDBJ whole genome shotgun (WGS) entry which is preliminary data.</text>
</comment>
<dbReference type="AlphaFoldDB" id="A0AAD5R3B9"/>
<dbReference type="Gene3D" id="3.40.33.10">
    <property type="entry name" value="CAP"/>
    <property type="match status" value="1"/>
</dbReference>
<sequence length="102" mass="11471">MNLNHLGPDLPEMVLRNPIVFSMWRWHIITKPGWPSSNIFNGNSDLRSFANMINANATAVGCYSAYCGATATSASYFSERYITPKSELLENFIENSTLHELI</sequence>
<protein>
    <submittedName>
        <fullName evidence="1">Uncharacterized protein</fullName>
    </submittedName>
</protein>
<evidence type="ECO:0000313" key="1">
    <source>
        <dbReference type="EMBL" id="KAJ1368833.1"/>
    </source>
</evidence>
<proteinExistence type="predicted"/>
<reference evidence="1" key="1">
    <citation type="submission" date="2021-06" db="EMBL/GenBank/DDBJ databases">
        <title>Parelaphostrongylus tenuis whole genome reference sequence.</title>
        <authorList>
            <person name="Garwood T.J."/>
            <person name="Larsen P.A."/>
            <person name="Fountain-Jones N.M."/>
            <person name="Garbe J.R."/>
            <person name="Macchietto M.G."/>
            <person name="Kania S.A."/>
            <person name="Gerhold R.W."/>
            <person name="Richards J.E."/>
            <person name="Wolf T.M."/>
        </authorList>
    </citation>
    <scope>NUCLEOTIDE SEQUENCE</scope>
    <source>
        <strain evidence="1">MNPRO001-30</strain>
        <tissue evidence="1">Meninges</tissue>
    </source>
</reference>
<dbReference type="InterPro" id="IPR035940">
    <property type="entry name" value="CAP_sf"/>
</dbReference>
<organism evidence="1 2">
    <name type="scientific">Parelaphostrongylus tenuis</name>
    <name type="common">Meningeal worm</name>
    <dbReference type="NCBI Taxonomy" id="148309"/>
    <lineage>
        <taxon>Eukaryota</taxon>
        <taxon>Metazoa</taxon>
        <taxon>Ecdysozoa</taxon>
        <taxon>Nematoda</taxon>
        <taxon>Chromadorea</taxon>
        <taxon>Rhabditida</taxon>
        <taxon>Rhabditina</taxon>
        <taxon>Rhabditomorpha</taxon>
        <taxon>Strongyloidea</taxon>
        <taxon>Metastrongylidae</taxon>
        <taxon>Parelaphostrongylus</taxon>
    </lineage>
</organism>